<evidence type="ECO:0000256" key="5">
    <source>
        <dbReference type="ARBA" id="ARBA00022679"/>
    </source>
</evidence>
<evidence type="ECO:0000256" key="6">
    <source>
        <dbReference type="ARBA" id="ARBA00022692"/>
    </source>
</evidence>
<dbReference type="CDD" id="cd00082">
    <property type="entry name" value="HisKA"/>
    <property type="match status" value="1"/>
</dbReference>
<dbReference type="SUPFAM" id="SSF55874">
    <property type="entry name" value="ATPase domain of HSP90 chaperone/DNA topoisomerase II/histidine kinase"/>
    <property type="match status" value="1"/>
</dbReference>
<sequence length="464" mass="52148">MFFSAKGSETKHYDIKSRLLWSLAIPASLLMLLLWLGHGLFMERLAREQSGERLQQEADYLIQRLDWQQSPPQLDDSLLRSGYYQDIYHHFYVVRIGKDLLTTHPKWHEAIASLENVIGLDEVRLSQGQRLLVYGVVLQPPLGVKVAQPAMLWVAEDITALSQGLWQLHGWVGGIALVLLVVLLTVNGWLVARGLAPLRQIAAELQALQQGQRVSLSAQVPEEVKGLVDEINLLVSHLQQRIEQYRHQQADLSHGLKTPLAAMMQALQVDTQLAPERRQQLLQRCQWMNDHIQAALKRSRLSGPRVGAPALSLATLVPPLWQTMQSLYQDRPQLQWQLQLPPGLALRMDQQDALELLGNLLDNAGKWAHQRIRLRACGEQQSLCLELEDDGPGVAAERWAELGQRGARLDESRPGQGLGLAIAKEILQLYGADWQFGQSEWGGLRVRLYLPLQRTDAAPSANLG</sequence>
<gene>
    <name evidence="14" type="ORF">ACFFLH_06405</name>
</gene>
<keyword evidence="4" id="KW-0597">Phosphoprotein</keyword>
<dbReference type="InterPro" id="IPR050428">
    <property type="entry name" value="TCS_sensor_his_kinase"/>
</dbReference>
<keyword evidence="7 14" id="KW-0418">Kinase</keyword>
<dbReference type="EMBL" id="JBHLZN010000002">
    <property type="protein sequence ID" value="MFB9886034.1"/>
    <property type="molecule type" value="Genomic_DNA"/>
</dbReference>
<dbReference type="InterPro" id="IPR003661">
    <property type="entry name" value="HisK_dim/P_dom"/>
</dbReference>
<feature type="transmembrane region" description="Helical" evidence="11">
    <location>
        <begin position="20"/>
        <end position="41"/>
    </location>
</feature>
<dbReference type="InterPro" id="IPR003594">
    <property type="entry name" value="HATPase_dom"/>
</dbReference>
<evidence type="ECO:0000256" key="8">
    <source>
        <dbReference type="ARBA" id="ARBA00022989"/>
    </source>
</evidence>
<dbReference type="PROSITE" id="PS50885">
    <property type="entry name" value="HAMP"/>
    <property type="match status" value="1"/>
</dbReference>
<dbReference type="Proteomes" id="UP001589628">
    <property type="component" value="Unassembled WGS sequence"/>
</dbReference>
<evidence type="ECO:0000259" key="13">
    <source>
        <dbReference type="PROSITE" id="PS50885"/>
    </source>
</evidence>
<evidence type="ECO:0000256" key="9">
    <source>
        <dbReference type="ARBA" id="ARBA00023012"/>
    </source>
</evidence>
<dbReference type="GO" id="GO:0004673">
    <property type="term" value="F:protein histidine kinase activity"/>
    <property type="evidence" value="ECO:0007669"/>
    <property type="project" value="UniProtKB-EC"/>
</dbReference>
<dbReference type="InterPro" id="IPR036890">
    <property type="entry name" value="HATPase_C_sf"/>
</dbReference>
<keyword evidence="8 11" id="KW-1133">Transmembrane helix</keyword>
<evidence type="ECO:0000256" key="1">
    <source>
        <dbReference type="ARBA" id="ARBA00000085"/>
    </source>
</evidence>
<dbReference type="EC" id="2.7.13.3" evidence="3"/>
<proteinExistence type="predicted"/>
<dbReference type="PRINTS" id="PR00344">
    <property type="entry name" value="BCTRLSENSOR"/>
</dbReference>
<feature type="domain" description="HAMP" evidence="13">
    <location>
        <begin position="192"/>
        <end position="243"/>
    </location>
</feature>
<comment type="subcellular location">
    <subcellularLocation>
        <location evidence="2">Membrane</location>
    </subcellularLocation>
</comment>
<dbReference type="PANTHER" id="PTHR45436:SF5">
    <property type="entry name" value="SENSOR HISTIDINE KINASE TRCS"/>
    <property type="match status" value="1"/>
</dbReference>
<dbReference type="Gene3D" id="1.10.287.130">
    <property type="match status" value="1"/>
</dbReference>
<evidence type="ECO:0000256" key="10">
    <source>
        <dbReference type="ARBA" id="ARBA00023136"/>
    </source>
</evidence>
<feature type="transmembrane region" description="Helical" evidence="11">
    <location>
        <begin position="171"/>
        <end position="192"/>
    </location>
</feature>
<evidence type="ECO:0000313" key="15">
    <source>
        <dbReference type="Proteomes" id="UP001589628"/>
    </source>
</evidence>
<evidence type="ECO:0000256" key="11">
    <source>
        <dbReference type="SAM" id="Phobius"/>
    </source>
</evidence>
<evidence type="ECO:0000256" key="4">
    <source>
        <dbReference type="ARBA" id="ARBA00022553"/>
    </source>
</evidence>
<dbReference type="InterPro" id="IPR036097">
    <property type="entry name" value="HisK_dim/P_sf"/>
</dbReference>
<dbReference type="PROSITE" id="PS50109">
    <property type="entry name" value="HIS_KIN"/>
    <property type="match status" value="1"/>
</dbReference>
<reference evidence="14 15" key="1">
    <citation type="submission" date="2024-09" db="EMBL/GenBank/DDBJ databases">
        <authorList>
            <person name="Sun Q."/>
            <person name="Mori K."/>
        </authorList>
    </citation>
    <scope>NUCLEOTIDE SEQUENCE [LARGE SCALE GENOMIC DNA]</scope>
    <source>
        <strain evidence="14 15">ATCC 51285</strain>
    </source>
</reference>
<keyword evidence="6 11" id="KW-0812">Transmembrane</keyword>
<dbReference type="InterPro" id="IPR005467">
    <property type="entry name" value="His_kinase_dom"/>
</dbReference>
<keyword evidence="5 14" id="KW-0808">Transferase</keyword>
<dbReference type="RefSeq" id="WP_027311538.1">
    <property type="nucleotide sequence ID" value="NZ_JBHLZN010000002.1"/>
</dbReference>
<comment type="catalytic activity">
    <reaction evidence="1">
        <text>ATP + protein L-histidine = ADP + protein N-phospho-L-histidine.</text>
        <dbReference type="EC" id="2.7.13.3"/>
    </reaction>
</comment>
<dbReference type="InterPro" id="IPR004358">
    <property type="entry name" value="Sig_transdc_His_kin-like_C"/>
</dbReference>
<organism evidence="14 15">
    <name type="scientific">Balneatrix alpica</name>
    <dbReference type="NCBI Taxonomy" id="75684"/>
    <lineage>
        <taxon>Bacteria</taxon>
        <taxon>Pseudomonadati</taxon>
        <taxon>Pseudomonadota</taxon>
        <taxon>Gammaproteobacteria</taxon>
        <taxon>Oceanospirillales</taxon>
        <taxon>Balneatrichaceae</taxon>
        <taxon>Balneatrix</taxon>
    </lineage>
</organism>
<feature type="domain" description="Histidine kinase" evidence="12">
    <location>
        <begin position="251"/>
        <end position="454"/>
    </location>
</feature>
<evidence type="ECO:0000259" key="12">
    <source>
        <dbReference type="PROSITE" id="PS50109"/>
    </source>
</evidence>
<protein>
    <recommendedName>
        <fullName evidence="3">histidine kinase</fullName>
        <ecNumber evidence="3">2.7.13.3</ecNumber>
    </recommendedName>
</protein>
<evidence type="ECO:0000313" key="14">
    <source>
        <dbReference type="EMBL" id="MFB9886034.1"/>
    </source>
</evidence>
<evidence type="ECO:0000256" key="3">
    <source>
        <dbReference type="ARBA" id="ARBA00012438"/>
    </source>
</evidence>
<dbReference type="SMART" id="SM00387">
    <property type="entry name" value="HATPase_c"/>
    <property type="match status" value="1"/>
</dbReference>
<comment type="caution">
    <text evidence="14">The sequence shown here is derived from an EMBL/GenBank/DDBJ whole genome shotgun (WGS) entry which is preliminary data.</text>
</comment>
<evidence type="ECO:0000256" key="7">
    <source>
        <dbReference type="ARBA" id="ARBA00022777"/>
    </source>
</evidence>
<keyword evidence="10 11" id="KW-0472">Membrane</keyword>
<dbReference type="Pfam" id="PF02518">
    <property type="entry name" value="HATPase_c"/>
    <property type="match status" value="1"/>
</dbReference>
<keyword evidence="9" id="KW-0902">Two-component regulatory system</keyword>
<dbReference type="SUPFAM" id="SSF47384">
    <property type="entry name" value="Homodimeric domain of signal transducing histidine kinase"/>
    <property type="match status" value="1"/>
</dbReference>
<evidence type="ECO:0000256" key="2">
    <source>
        <dbReference type="ARBA" id="ARBA00004370"/>
    </source>
</evidence>
<accession>A0ABV5ZD52</accession>
<dbReference type="InterPro" id="IPR003660">
    <property type="entry name" value="HAMP_dom"/>
</dbReference>
<name>A0ABV5ZD52_9GAMM</name>
<dbReference type="PANTHER" id="PTHR45436">
    <property type="entry name" value="SENSOR HISTIDINE KINASE YKOH"/>
    <property type="match status" value="1"/>
</dbReference>
<dbReference type="Gene3D" id="3.30.565.10">
    <property type="entry name" value="Histidine kinase-like ATPase, C-terminal domain"/>
    <property type="match status" value="1"/>
</dbReference>
<keyword evidence="15" id="KW-1185">Reference proteome</keyword>